<evidence type="ECO:0000313" key="2">
    <source>
        <dbReference type="Proteomes" id="UP001497525"/>
    </source>
</evidence>
<dbReference type="Proteomes" id="UP001497525">
    <property type="component" value="Unassembled WGS sequence"/>
</dbReference>
<evidence type="ECO:0000313" key="1">
    <source>
        <dbReference type="EMBL" id="CAL5135520.1"/>
    </source>
</evidence>
<protein>
    <submittedName>
        <fullName evidence="1">Uncharacterized protein</fullName>
    </submittedName>
</protein>
<name>A0AAV2TFR2_CALDB</name>
<reference evidence="1" key="1">
    <citation type="submission" date="2024-06" db="EMBL/GenBank/DDBJ databases">
        <authorList>
            <person name="Liu X."/>
            <person name="Lenzi L."/>
            <person name="Haldenby T S."/>
            <person name="Uol C."/>
        </authorList>
    </citation>
    <scope>NUCLEOTIDE SEQUENCE</scope>
</reference>
<gene>
    <name evidence="1" type="ORF">CDAUBV1_LOCUS9657</name>
</gene>
<comment type="caution">
    <text evidence="1">The sequence shown here is derived from an EMBL/GenBank/DDBJ whole genome shotgun (WGS) entry which is preliminary data.</text>
</comment>
<sequence>MMAFEKLLKLSQDLLDKGNLEMEEETVPEKSWGSQGKIYLNGCLQFLEEFKEHGAELNPPPVQTLLVLGGLCGNTLTTGALRITENLHEVATRVLEVVVRNCGVDGVRKLLLLKPNNLSQPNSPTLAIQFLRLCVARIARSSGDGPDDSLNKCPVFRDALVWLTGELGYPELADEEFIGVLQPLGLRLTRDYRPQLQLAGFRVIRHLATKARVADWRQSNRAEAVISQVFDHRVASTPGSSEAVLDEMYATLMDLIQLLEPSKKQFWYDKIADQLLFDFSMESRKIRQTVLVRHLDRIMDVMKSSFVGHTRRFLHLVELILLGPRTPSYLKESLPNEALDSTVRLAMLQCVEKFLQLAWPLVCSTLLPALVPPLIAFVDLEHTAASQADDHNSSLDERISEKLSSIFRRIIELQPRALQEIFIPASATVPSLSIYLPAR</sequence>
<dbReference type="EMBL" id="CAXLJL010000267">
    <property type="protein sequence ID" value="CAL5135520.1"/>
    <property type="molecule type" value="Genomic_DNA"/>
</dbReference>
<dbReference type="AlphaFoldDB" id="A0AAV2TFR2"/>
<accession>A0AAV2TFR2</accession>
<dbReference type="SUPFAM" id="SSF48371">
    <property type="entry name" value="ARM repeat"/>
    <property type="match status" value="1"/>
</dbReference>
<proteinExistence type="predicted"/>
<dbReference type="InterPro" id="IPR016024">
    <property type="entry name" value="ARM-type_fold"/>
</dbReference>
<organism evidence="1 2">
    <name type="scientific">Calicophoron daubneyi</name>
    <name type="common">Rumen fluke</name>
    <name type="synonym">Paramphistomum daubneyi</name>
    <dbReference type="NCBI Taxonomy" id="300641"/>
    <lineage>
        <taxon>Eukaryota</taxon>
        <taxon>Metazoa</taxon>
        <taxon>Spiralia</taxon>
        <taxon>Lophotrochozoa</taxon>
        <taxon>Platyhelminthes</taxon>
        <taxon>Trematoda</taxon>
        <taxon>Digenea</taxon>
        <taxon>Plagiorchiida</taxon>
        <taxon>Pronocephalata</taxon>
        <taxon>Paramphistomoidea</taxon>
        <taxon>Paramphistomidae</taxon>
        <taxon>Calicophoron</taxon>
    </lineage>
</organism>